<feature type="compositionally biased region" description="Polar residues" evidence="2">
    <location>
        <begin position="160"/>
        <end position="181"/>
    </location>
</feature>
<feature type="compositionally biased region" description="Low complexity" evidence="2">
    <location>
        <begin position="182"/>
        <end position="196"/>
    </location>
</feature>
<evidence type="ECO:0000313" key="6">
    <source>
        <dbReference type="EMBL" id="ORX40861.1"/>
    </source>
</evidence>
<feature type="compositionally biased region" description="Basic and acidic residues" evidence="2">
    <location>
        <begin position="256"/>
        <end position="267"/>
    </location>
</feature>
<dbReference type="EMBL" id="NBSH01000001">
    <property type="protein sequence ID" value="ORX40861.1"/>
    <property type="molecule type" value="Genomic_DNA"/>
</dbReference>
<dbReference type="PANTHER" id="PTHR13298">
    <property type="entry name" value="CYTOSOLIC REGULATOR PIANISSIMO"/>
    <property type="match status" value="1"/>
</dbReference>
<dbReference type="GO" id="GO:0038203">
    <property type="term" value="P:TORC2 signaling"/>
    <property type="evidence" value="ECO:0007669"/>
    <property type="project" value="TreeGrafter"/>
</dbReference>
<dbReference type="PANTHER" id="PTHR13298:SF11">
    <property type="entry name" value="RAPAMYCIN-INSENSITIVE COMPANION OF MTOR"/>
    <property type="match status" value="1"/>
</dbReference>
<dbReference type="InterPro" id="IPR028267">
    <property type="entry name" value="Pianissimo_N"/>
</dbReference>
<evidence type="ECO:0000256" key="2">
    <source>
        <dbReference type="SAM" id="MobiDB-lite"/>
    </source>
</evidence>
<feature type="region of interest" description="Disordered" evidence="2">
    <location>
        <begin position="105"/>
        <end position="230"/>
    </location>
</feature>
<evidence type="ECO:0000259" key="5">
    <source>
        <dbReference type="SMART" id="SM01310"/>
    </source>
</evidence>
<dbReference type="InterPro" id="IPR029452">
    <property type="entry name" value="RICTOR_V"/>
</dbReference>
<dbReference type="InterPro" id="IPR028268">
    <property type="entry name" value="Pianissimo_fam"/>
</dbReference>
<dbReference type="SMART" id="SM01310">
    <property type="entry name" value="RICTOR_V"/>
    <property type="match status" value="1"/>
</dbReference>
<organism evidence="6 7">
    <name type="scientific">Kockovaella imperatae</name>
    <dbReference type="NCBI Taxonomy" id="4999"/>
    <lineage>
        <taxon>Eukaryota</taxon>
        <taxon>Fungi</taxon>
        <taxon>Dikarya</taxon>
        <taxon>Basidiomycota</taxon>
        <taxon>Agaricomycotina</taxon>
        <taxon>Tremellomycetes</taxon>
        <taxon>Tremellales</taxon>
        <taxon>Cuniculitremaceae</taxon>
        <taxon>Kockovaella</taxon>
    </lineage>
</organism>
<protein>
    <submittedName>
        <fullName evidence="6">Rapamycin-insensitive companion of mTOR, middle domain-domain-containing protein</fullName>
    </submittedName>
</protein>
<dbReference type="InParanoid" id="A0A1Y1US55"/>
<dbReference type="SMART" id="SM01308">
    <property type="entry name" value="RICTOR_N"/>
    <property type="match status" value="1"/>
</dbReference>
<dbReference type="SMART" id="SM01303">
    <property type="entry name" value="RasGEF_N_2"/>
    <property type="match status" value="1"/>
</dbReference>
<dbReference type="FunCoup" id="A0A1Y1US55">
    <property type="interactions" value="243"/>
</dbReference>
<dbReference type="SMART" id="SM01307">
    <property type="entry name" value="RICTOR_M"/>
    <property type="match status" value="1"/>
</dbReference>
<gene>
    <name evidence="6" type="ORF">BD324DRAFT_640637</name>
</gene>
<dbReference type="Gene3D" id="1.10.287.160">
    <property type="entry name" value="HR1 repeat"/>
    <property type="match status" value="1"/>
</dbReference>
<feature type="region of interest" description="Disordered" evidence="2">
    <location>
        <begin position="243"/>
        <end position="267"/>
    </location>
</feature>
<feature type="compositionally biased region" description="Polar residues" evidence="2">
    <location>
        <begin position="213"/>
        <end position="223"/>
    </location>
</feature>
<feature type="region of interest" description="Disordered" evidence="2">
    <location>
        <begin position="1"/>
        <end position="47"/>
    </location>
</feature>
<keyword evidence="7" id="KW-1185">Reference proteome</keyword>
<dbReference type="Pfam" id="PF14664">
    <property type="entry name" value="RICTOR_N"/>
    <property type="match status" value="1"/>
</dbReference>
<evidence type="ECO:0000256" key="1">
    <source>
        <dbReference type="ARBA" id="ARBA00008878"/>
    </source>
</evidence>
<dbReference type="InterPro" id="IPR011989">
    <property type="entry name" value="ARM-like"/>
</dbReference>
<name>A0A1Y1US55_9TREE</name>
<feature type="region of interest" description="Disordered" evidence="2">
    <location>
        <begin position="373"/>
        <end position="413"/>
    </location>
</feature>
<comment type="caution">
    <text evidence="6">The sequence shown here is derived from an EMBL/GenBank/DDBJ whole genome shotgun (WGS) entry which is preliminary data.</text>
</comment>
<dbReference type="Gene3D" id="1.25.10.10">
    <property type="entry name" value="Leucine-rich Repeat Variant"/>
    <property type="match status" value="2"/>
</dbReference>
<sequence>MTDSNRSPGRRPGELGRSISTSTSQPALGLRVDDEAGGRSGAEDEETIESLMSRLAIERRVQYGAEKMLDVIEKRSGDADAGDSEQVKERITAQLEAANEHIKALEAKLDKLEPTPSRNRRRPQPRLNGYPSSSSLGLGQSLASSNALSGTSPRPRFPRLNSNLTPDLASQAQFPSTSNLGSPPSSRYYKSLSPSRPRSRSTGEEARIGQGGPLSQSEISSPTGAVDEDRLIRKVEEITTLVRQLRDNQPASEASMEGKGKGKNMETEKVNNAWEALSKIAGMFQRAPILIHSLNMDLVVTSIMPFLGDDSTQALRAASYRALRMCVDRAVWGVMVSLGLEWLIVPTFTRDGKAQSEREQAVRLLRAIVALPPPPHHLTHRKSRRGHQSSRPGHSKRPSISGAESRRHSRQSSNAAYDLDPIEVLLGRTIPLTDGMVRALVSVAENPDDPLRNVCMETLIEIALIDIDCLVRSDAFRILLLVYKDGPIELGPPITTALLHLVDKPSSRQYLLAGSDLETVLVGLTEEYGKVPSKQRDRHLAKLQHCLGNVTILLSSWPGVLYMCMDDCRAFKSLLSSLQAPSTEVRGIVLDLVFSILRIKSPPWMDAFLQGKRLTVYNRTKEATSALQEGIIIEEPAPKLNMADQFIGFLLLVLIKSGLIEGLVNLVNESDFNLARKATLLLGELLRLSTRILPMEYAAHIQSLPRLFGNAMSFADTENRRVALSTLSSIDSLNRNYNRAISRTTKATAKKHATSEDSLERGKRHVEQIKLRQILQMDDKQFQAMINETGVLLGRDHTKWNYEIIMDLIRGPLLNPKRLDEAIKATKFVRRLFSFFHPANNHFSSIKRTRPNHKWVRLGCALLSTMLANPEGVRFVSEDKLIPQLSDCFNELDQYVGVPSIQPLLTKARVETTLTYGYFEMIGTLSKHAEGIKLLEKFKLFTSFYHLSEQRGRDDLMRIIIECFDYTSDAHPRIVLAKALTSAYMETRLFATHHLARLLQEKSYLTDWALQLLITQLYDTSLEVCDVAVMYLEEICSDPAMLEKVVQFRPTLEHLDELGQQLFMRFVSTSAGFSYLHRAGYIERELEAWLEERNLLYVVEAETFISKTLSSTASAEDDWIFEGTAPTHFLGELTKTPEGCQMLRDRGIISEMAELVRLHGMESSDQGLLMNVKSALWALGNIGSTDGGFPFLEDEEIVDAIVEIAELSPILTMKGTAFFVIGLLSLSQVGAQIMEEYGWVACLDPLGKTTGLCYPNDIKKFAQIERWVRVDADPPPQSWGTLDETELEIMTCIAKLSNYVLASGAMTRLKKIRLREPDRFSSLNMFHRAGRLISTNHYQAPVRRFILELFDISIDQETLWALVDLDLDNDQTPHLGKSTLRVIDRDQRQLALASNLLYRITLMMEAI</sequence>
<feature type="domain" description="Rapamycin-insensitive companion of mTOR middle" evidence="3">
    <location>
        <begin position="777"/>
        <end position="1001"/>
    </location>
</feature>
<comment type="similarity">
    <text evidence="1">Belongs to the RICTOR family.</text>
</comment>
<dbReference type="Pfam" id="PF14666">
    <property type="entry name" value="RICTOR_M"/>
    <property type="match status" value="1"/>
</dbReference>
<dbReference type="InterPro" id="IPR029453">
    <property type="entry name" value="Rictor_IV"/>
</dbReference>
<dbReference type="GO" id="GO:0031932">
    <property type="term" value="C:TORC2 complex"/>
    <property type="evidence" value="ECO:0007669"/>
    <property type="project" value="InterPro"/>
</dbReference>
<dbReference type="Proteomes" id="UP000193218">
    <property type="component" value="Unassembled WGS sequence"/>
</dbReference>
<dbReference type="STRING" id="4999.A0A1Y1US55"/>
<evidence type="ECO:0000259" key="3">
    <source>
        <dbReference type="SMART" id="SM01307"/>
    </source>
</evidence>
<evidence type="ECO:0000313" key="7">
    <source>
        <dbReference type="Proteomes" id="UP000193218"/>
    </source>
</evidence>
<accession>A0A1Y1US55</accession>
<reference evidence="6 7" key="1">
    <citation type="submission" date="2017-03" db="EMBL/GenBank/DDBJ databases">
        <title>Widespread Adenine N6-methylation of Active Genes in Fungi.</title>
        <authorList>
            <consortium name="DOE Joint Genome Institute"/>
            <person name="Mondo S.J."/>
            <person name="Dannebaum R.O."/>
            <person name="Kuo R.C."/>
            <person name="Louie K.B."/>
            <person name="Bewick A.J."/>
            <person name="Labutti K."/>
            <person name="Haridas S."/>
            <person name="Kuo A."/>
            <person name="Salamov A."/>
            <person name="Ahrendt S.R."/>
            <person name="Lau R."/>
            <person name="Bowen B.P."/>
            <person name="Lipzen A."/>
            <person name="Sullivan W."/>
            <person name="Andreopoulos W.B."/>
            <person name="Clum A."/>
            <person name="Lindquist E."/>
            <person name="Daum C."/>
            <person name="Northen T.R."/>
            <person name="Ramamoorthy G."/>
            <person name="Schmitz R.J."/>
            <person name="Gryganskyi A."/>
            <person name="Culley D."/>
            <person name="Magnuson J."/>
            <person name="James T.Y."/>
            <person name="O'Malley M.A."/>
            <person name="Stajich J.E."/>
            <person name="Spatafora J.W."/>
            <person name="Visel A."/>
            <person name="Grigoriev I.V."/>
        </authorList>
    </citation>
    <scope>NUCLEOTIDE SEQUENCE [LARGE SCALE GENOMIC DNA]</scope>
    <source>
        <strain evidence="6 7">NRRL Y-17943</strain>
    </source>
</reference>
<dbReference type="Pfam" id="PF14663">
    <property type="entry name" value="RasGEF_N_2"/>
    <property type="match status" value="1"/>
</dbReference>
<feature type="compositionally biased region" description="Basic residues" evidence="2">
    <location>
        <begin position="377"/>
        <end position="397"/>
    </location>
</feature>
<feature type="compositionally biased region" description="Low complexity" evidence="2">
    <location>
        <begin position="132"/>
        <end position="150"/>
    </location>
</feature>
<proteinExistence type="inferred from homology"/>
<evidence type="ECO:0000259" key="4">
    <source>
        <dbReference type="SMART" id="SM01308"/>
    </source>
</evidence>
<dbReference type="SUPFAM" id="SSF48371">
    <property type="entry name" value="ARM repeat"/>
    <property type="match status" value="2"/>
</dbReference>
<feature type="domain" description="Rapamycin-insensitive companion of mTOR N-terminal" evidence="4">
    <location>
        <begin position="274"/>
        <end position="694"/>
    </location>
</feature>
<feature type="domain" description="Rapamycin-insensitive companion of mTOR" evidence="5">
    <location>
        <begin position="1169"/>
        <end position="1241"/>
    </location>
</feature>
<dbReference type="InterPro" id="IPR016024">
    <property type="entry name" value="ARM-type_fold"/>
</dbReference>
<dbReference type="GeneID" id="33559168"/>
<dbReference type="OrthoDB" id="271111at2759"/>
<dbReference type="RefSeq" id="XP_021874540.1">
    <property type="nucleotide sequence ID" value="XM_022017359.1"/>
</dbReference>
<dbReference type="Pfam" id="PF14668">
    <property type="entry name" value="RICTOR_V"/>
    <property type="match status" value="1"/>
</dbReference>
<dbReference type="InterPro" id="IPR029451">
    <property type="entry name" value="RICTOR_M"/>
</dbReference>